<reference evidence="1 2" key="1">
    <citation type="journal article" date="2010" name="J. Bacteriol.">
        <title>Biochemical characterization of a novel indole prenyltransferase from Streptomyces sp. SN-593.</title>
        <authorList>
            <person name="Takahashi S."/>
            <person name="Takagi H."/>
            <person name="Toyoda A."/>
            <person name="Uramoto M."/>
            <person name="Nogawa T."/>
            <person name="Ueki M."/>
            <person name="Sakaki Y."/>
            <person name="Osada H."/>
        </authorList>
    </citation>
    <scope>NUCLEOTIDE SEQUENCE [LARGE SCALE GENOMIC DNA]</scope>
    <source>
        <strain evidence="1 2">SN-593</strain>
    </source>
</reference>
<gene>
    <name evidence="1" type="ORF">RVR_4467</name>
</gene>
<reference evidence="1 2" key="4">
    <citation type="journal article" date="2020" name="Sci. Rep.">
        <title>beta-carboline chemical signals induce reveromycin production through a LuxR family regulator in Streptomyces sp. SN-593.</title>
        <authorList>
            <person name="Panthee S."/>
            <person name="Kito N."/>
            <person name="Hayashi T."/>
            <person name="Shimizu T."/>
            <person name="Ishikawa J."/>
            <person name="Hamamoto H."/>
            <person name="Osada H."/>
            <person name="Takahashi S."/>
        </authorList>
    </citation>
    <scope>NUCLEOTIDE SEQUENCE [LARGE SCALE GENOMIC DNA]</scope>
    <source>
        <strain evidence="1 2">SN-593</strain>
    </source>
</reference>
<organism evidence="1 2">
    <name type="scientific">Actinacidiphila reveromycinica</name>
    <dbReference type="NCBI Taxonomy" id="659352"/>
    <lineage>
        <taxon>Bacteria</taxon>
        <taxon>Bacillati</taxon>
        <taxon>Actinomycetota</taxon>
        <taxon>Actinomycetes</taxon>
        <taxon>Kitasatosporales</taxon>
        <taxon>Streptomycetaceae</taxon>
        <taxon>Actinacidiphila</taxon>
    </lineage>
</organism>
<dbReference type="KEGG" id="arev:RVR_4467"/>
<proteinExistence type="predicted"/>
<accession>A0A7U3UTG0</accession>
<evidence type="ECO:0000313" key="1">
    <source>
        <dbReference type="EMBL" id="BBA98328.1"/>
    </source>
</evidence>
<reference evidence="1 2" key="2">
    <citation type="journal article" date="2011" name="J. Antibiot.">
        <title>Furaquinocins I and J: novel polyketide isoprenoid hybrid compounds from Streptomyces reveromyceticus SN-593.</title>
        <authorList>
            <person name="Panthee S."/>
            <person name="Takahashi S."/>
            <person name="Takagi H."/>
            <person name="Nogawa T."/>
            <person name="Oowada E."/>
            <person name="Uramoto M."/>
            <person name="Osada H."/>
        </authorList>
    </citation>
    <scope>NUCLEOTIDE SEQUENCE [LARGE SCALE GENOMIC DNA]</scope>
    <source>
        <strain evidence="1 2">SN-593</strain>
    </source>
</reference>
<reference evidence="1 2" key="3">
    <citation type="journal article" date="2011" name="Nat. Chem. Biol.">
        <title>Reveromycin A biosynthesis uses RevG and RevJ for stereospecific spiroacetal formation.</title>
        <authorList>
            <person name="Takahashi S."/>
            <person name="Toyoda A."/>
            <person name="Sekiyama Y."/>
            <person name="Takagi H."/>
            <person name="Nogawa T."/>
            <person name="Uramoto M."/>
            <person name="Suzuki R."/>
            <person name="Koshino H."/>
            <person name="Kumano T."/>
            <person name="Panthee S."/>
            <person name="Dairi T."/>
            <person name="Ishikawa J."/>
            <person name="Ikeda H."/>
            <person name="Sakaki Y."/>
            <person name="Osada H."/>
        </authorList>
    </citation>
    <scope>NUCLEOTIDE SEQUENCE [LARGE SCALE GENOMIC DNA]</scope>
    <source>
        <strain evidence="1 2">SN-593</strain>
    </source>
</reference>
<sequence>MYLVNEEGVTHTTTNPREPDMATITIPTFTTTVPASELEAGMAVWLDGDRRWVFEATVDGESIRLRIEGFTTPFTVPAGWTYTVHTPITPSWITAAELEAGMQIRMDGIRRVYEAEIDGDTMRFRVEGFSTPFTVPVGWQYSAYIAPATSAA</sequence>
<evidence type="ECO:0000313" key="2">
    <source>
        <dbReference type="Proteomes" id="UP000595703"/>
    </source>
</evidence>
<protein>
    <submittedName>
        <fullName evidence="1">Uncharacterized protein</fullName>
    </submittedName>
</protein>
<dbReference type="Proteomes" id="UP000595703">
    <property type="component" value="Chromosome"/>
</dbReference>
<dbReference type="AlphaFoldDB" id="A0A7U3UTG0"/>
<name>A0A7U3UTG0_9ACTN</name>
<keyword evidence="2" id="KW-1185">Reference proteome</keyword>
<dbReference type="EMBL" id="AP018365">
    <property type="protein sequence ID" value="BBA98328.1"/>
    <property type="molecule type" value="Genomic_DNA"/>
</dbReference>